<dbReference type="Proteomes" id="UP000075515">
    <property type="component" value="Unassembled WGS sequence"/>
</dbReference>
<gene>
    <name evidence="1" type="ORF">BE18_41290</name>
</gene>
<accession>A0A150R9Y4</accession>
<name>A0A150R9Y4_SORCE</name>
<dbReference type="AlphaFoldDB" id="A0A150R9Y4"/>
<evidence type="ECO:0000313" key="1">
    <source>
        <dbReference type="EMBL" id="KYF76766.1"/>
    </source>
</evidence>
<dbReference type="EMBL" id="JEMC01003999">
    <property type="protein sequence ID" value="KYF76766.1"/>
    <property type="molecule type" value="Genomic_DNA"/>
</dbReference>
<proteinExistence type="predicted"/>
<sequence>MAKKRDLVVNDLARYEKSSERLVLEDYSSCEVPAGCGGGILRWIDPQEALPLTLRLWTAGKAEVFFDGAPVRSSRIQARPGAHVLAVAIRAADDAPARLALSLRYSDEANTRAPLEPRRDRSIGRTLDVRSGAGAAIVGTTRDPGGDAWKLPGFDERGWRALAPAQGSAGWHFNDLMSRGARAVGLPDAQGDLWARCSFDVDLGGAP</sequence>
<protein>
    <submittedName>
        <fullName evidence="1">Uncharacterized protein</fullName>
    </submittedName>
</protein>
<comment type="caution">
    <text evidence="1">The sequence shown here is derived from an EMBL/GenBank/DDBJ whole genome shotgun (WGS) entry which is preliminary data.</text>
</comment>
<reference evidence="1 2" key="1">
    <citation type="submission" date="2014-02" db="EMBL/GenBank/DDBJ databases">
        <title>The small core and large imbalanced accessory genome model reveals a collaborative survival strategy of Sorangium cellulosum strains in nature.</title>
        <authorList>
            <person name="Han K."/>
            <person name="Peng R."/>
            <person name="Blom J."/>
            <person name="Li Y.-Z."/>
        </authorList>
    </citation>
    <scope>NUCLEOTIDE SEQUENCE [LARGE SCALE GENOMIC DNA]</scope>
    <source>
        <strain evidence="1 2">So0149</strain>
    </source>
</reference>
<organism evidence="1 2">
    <name type="scientific">Sorangium cellulosum</name>
    <name type="common">Polyangium cellulosum</name>
    <dbReference type="NCBI Taxonomy" id="56"/>
    <lineage>
        <taxon>Bacteria</taxon>
        <taxon>Pseudomonadati</taxon>
        <taxon>Myxococcota</taxon>
        <taxon>Polyangia</taxon>
        <taxon>Polyangiales</taxon>
        <taxon>Polyangiaceae</taxon>
        <taxon>Sorangium</taxon>
    </lineage>
</organism>
<evidence type="ECO:0000313" key="2">
    <source>
        <dbReference type="Proteomes" id="UP000075515"/>
    </source>
</evidence>